<evidence type="ECO:0000313" key="2">
    <source>
        <dbReference type="EMBL" id="GJS75227.1"/>
    </source>
</evidence>
<dbReference type="EMBL" id="BQNB010010288">
    <property type="protein sequence ID" value="GJS75227.1"/>
    <property type="molecule type" value="Genomic_DNA"/>
</dbReference>
<keyword evidence="3" id="KW-1185">Reference proteome</keyword>
<evidence type="ECO:0000313" key="3">
    <source>
        <dbReference type="Proteomes" id="UP001151760"/>
    </source>
</evidence>
<gene>
    <name evidence="2" type="ORF">Tco_0725108</name>
</gene>
<name>A0ABQ4YCW0_9ASTR</name>
<evidence type="ECO:0000259" key="1">
    <source>
        <dbReference type="Pfam" id="PF07727"/>
    </source>
</evidence>
<feature type="domain" description="Reverse transcriptase Ty1/copia-type" evidence="1">
    <location>
        <begin position="47"/>
        <end position="174"/>
    </location>
</feature>
<accession>A0ABQ4YCW0</accession>
<reference evidence="2" key="2">
    <citation type="submission" date="2022-01" db="EMBL/GenBank/DDBJ databases">
        <authorList>
            <person name="Yamashiro T."/>
            <person name="Shiraishi A."/>
            <person name="Satake H."/>
            <person name="Nakayama K."/>
        </authorList>
    </citation>
    <scope>NUCLEOTIDE SEQUENCE</scope>
</reference>
<sequence>MFFHLGTLNLAWFLNETAPQLRMERLNLGNSPTANIKGKGDVIHIWKRVSYKWIFKKKMKADGTIAKHKARLVIKEFRQREGLDYFDTYSPVTRITSTRMVLAIAALRNLEVHLMDVKLTFLNGDLEEEIYMNQPQGFIAPGLESKVCKYVRSGCTTALNVVPWETDGESVLREACLTRASFHDLLLFSYLSFIVSVFCFYPIRCSGYRGTSYRPFRSLFTLGYARDWLTFQKRVGSSIPSVFKTYMLNIPGWKSKFIFVRESLFSDQHPGLVTSFRHRPGTLSFPFPKEPFDVSLQSRLSRYPIESRTYSEPVLYLVGLACSWEGSPLHPAILIEGQVCVVFRSGVDEERRLDGLSLNELANFHDVSALKFKRFESAATIARREAKLLGVEDKSSIGEVALVRDLKAKNEKLARDIADLRKLSHLVESSKKILESDTESLHGRCHQFEDKEAIMLVIEASLKTELALLANLQKKAMLVSRAQALEEVVAIDDFYRDEFPYLDLLAYHSERSLGLLKSLEPHSLPLRKSSDVGPSSSPFT</sequence>
<comment type="caution">
    <text evidence="2">The sequence shown here is derived from an EMBL/GenBank/DDBJ whole genome shotgun (WGS) entry which is preliminary data.</text>
</comment>
<proteinExistence type="predicted"/>
<dbReference type="InterPro" id="IPR013103">
    <property type="entry name" value="RVT_2"/>
</dbReference>
<protein>
    <submittedName>
        <fullName evidence="2">Retrotransposon protein, putative, ty1-copia subclass</fullName>
    </submittedName>
</protein>
<dbReference type="Proteomes" id="UP001151760">
    <property type="component" value="Unassembled WGS sequence"/>
</dbReference>
<organism evidence="2 3">
    <name type="scientific">Tanacetum coccineum</name>
    <dbReference type="NCBI Taxonomy" id="301880"/>
    <lineage>
        <taxon>Eukaryota</taxon>
        <taxon>Viridiplantae</taxon>
        <taxon>Streptophyta</taxon>
        <taxon>Embryophyta</taxon>
        <taxon>Tracheophyta</taxon>
        <taxon>Spermatophyta</taxon>
        <taxon>Magnoliopsida</taxon>
        <taxon>eudicotyledons</taxon>
        <taxon>Gunneridae</taxon>
        <taxon>Pentapetalae</taxon>
        <taxon>asterids</taxon>
        <taxon>campanulids</taxon>
        <taxon>Asterales</taxon>
        <taxon>Asteraceae</taxon>
        <taxon>Asteroideae</taxon>
        <taxon>Anthemideae</taxon>
        <taxon>Anthemidinae</taxon>
        <taxon>Tanacetum</taxon>
    </lineage>
</organism>
<reference evidence="2" key="1">
    <citation type="journal article" date="2022" name="Int. J. Mol. Sci.">
        <title>Draft Genome of Tanacetum Coccineum: Genomic Comparison of Closely Related Tanacetum-Family Plants.</title>
        <authorList>
            <person name="Yamashiro T."/>
            <person name="Shiraishi A."/>
            <person name="Nakayama K."/>
            <person name="Satake H."/>
        </authorList>
    </citation>
    <scope>NUCLEOTIDE SEQUENCE</scope>
</reference>
<dbReference type="Pfam" id="PF07727">
    <property type="entry name" value="RVT_2"/>
    <property type="match status" value="1"/>
</dbReference>